<dbReference type="EMBL" id="JAIWYP010000072">
    <property type="protein sequence ID" value="KAH3690249.1"/>
    <property type="molecule type" value="Genomic_DNA"/>
</dbReference>
<gene>
    <name evidence="1" type="ORF">DPMN_192417</name>
</gene>
<evidence type="ECO:0000313" key="1">
    <source>
        <dbReference type="EMBL" id="KAH3690249.1"/>
    </source>
</evidence>
<evidence type="ECO:0000313" key="2">
    <source>
        <dbReference type="Proteomes" id="UP000828390"/>
    </source>
</evidence>
<keyword evidence="2" id="KW-1185">Reference proteome</keyword>
<proteinExistence type="predicted"/>
<protein>
    <submittedName>
        <fullName evidence="1">Uncharacterized protein</fullName>
    </submittedName>
</protein>
<name>A0A9D4BDW5_DREPO</name>
<dbReference type="Proteomes" id="UP000828390">
    <property type="component" value="Unassembled WGS sequence"/>
</dbReference>
<sequence length="80" mass="9362">MTSETVTIQLEFRKVTFHLVMKRLARSVTNALHQKWWYFRCNLQNSIYLDLLTHRSSDSPEHGRIQFCRPAAAGVPCLEL</sequence>
<reference evidence="1" key="1">
    <citation type="journal article" date="2019" name="bioRxiv">
        <title>The Genome of the Zebra Mussel, Dreissena polymorpha: A Resource for Invasive Species Research.</title>
        <authorList>
            <person name="McCartney M.A."/>
            <person name="Auch B."/>
            <person name="Kono T."/>
            <person name="Mallez S."/>
            <person name="Zhang Y."/>
            <person name="Obille A."/>
            <person name="Becker A."/>
            <person name="Abrahante J.E."/>
            <person name="Garbe J."/>
            <person name="Badalamenti J.P."/>
            <person name="Herman A."/>
            <person name="Mangelson H."/>
            <person name="Liachko I."/>
            <person name="Sullivan S."/>
            <person name="Sone E.D."/>
            <person name="Koren S."/>
            <person name="Silverstein K.A.T."/>
            <person name="Beckman K.B."/>
            <person name="Gohl D.M."/>
        </authorList>
    </citation>
    <scope>NUCLEOTIDE SEQUENCE</scope>
    <source>
        <strain evidence="1">Duluth1</strain>
        <tissue evidence="1">Whole animal</tissue>
    </source>
</reference>
<dbReference type="AlphaFoldDB" id="A0A9D4BDW5"/>
<organism evidence="1 2">
    <name type="scientific">Dreissena polymorpha</name>
    <name type="common">Zebra mussel</name>
    <name type="synonym">Mytilus polymorpha</name>
    <dbReference type="NCBI Taxonomy" id="45954"/>
    <lineage>
        <taxon>Eukaryota</taxon>
        <taxon>Metazoa</taxon>
        <taxon>Spiralia</taxon>
        <taxon>Lophotrochozoa</taxon>
        <taxon>Mollusca</taxon>
        <taxon>Bivalvia</taxon>
        <taxon>Autobranchia</taxon>
        <taxon>Heteroconchia</taxon>
        <taxon>Euheterodonta</taxon>
        <taxon>Imparidentia</taxon>
        <taxon>Neoheterodontei</taxon>
        <taxon>Myida</taxon>
        <taxon>Dreissenoidea</taxon>
        <taxon>Dreissenidae</taxon>
        <taxon>Dreissena</taxon>
    </lineage>
</organism>
<comment type="caution">
    <text evidence="1">The sequence shown here is derived from an EMBL/GenBank/DDBJ whole genome shotgun (WGS) entry which is preliminary data.</text>
</comment>
<accession>A0A9D4BDW5</accession>
<reference evidence="1" key="2">
    <citation type="submission" date="2020-11" db="EMBL/GenBank/DDBJ databases">
        <authorList>
            <person name="McCartney M.A."/>
            <person name="Auch B."/>
            <person name="Kono T."/>
            <person name="Mallez S."/>
            <person name="Becker A."/>
            <person name="Gohl D.M."/>
            <person name="Silverstein K.A.T."/>
            <person name="Koren S."/>
            <person name="Bechman K.B."/>
            <person name="Herman A."/>
            <person name="Abrahante J.E."/>
            <person name="Garbe J."/>
        </authorList>
    </citation>
    <scope>NUCLEOTIDE SEQUENCE</scope>
    <source>
        <strain evidence="1">Duluth1</strain>
        <tissue evidence="1">Whole animal</tissue>
    </source>
</reference>